<feature type="region of interest" description="Disordered" evidence="1">
    <location>
        <begin position="29"/>
        <end position="113"/>
    </location>
</feature>
<reference evidence="3" key="1">
    <citation type="submission" date="2021-02" db="EMBL/GenBank/DDBJ databases">
        <title>First Annotated Genome of the Yellow-green Alga Tribonema minus.</title>
        <authorList>
            <person name="Mahan K.M."/>
        </authorList>
    </citation>
    <scope>NUCLEOTIDE SEQUENCE</scope>
    <source>
        <strain evidence="3">UTEX B ZZ1240</strain>
    </source>
</reference>
<feature type="compositionally biased region" description="Basic residues" evidence="1">
    <location>
        <begin position="29"/>
        <end position="47"/>
    </location>
</feature>
<name>A0A835YWE5_9STRA</name>
<feature type="transmembrane region" description="Helical" evidence="2">
    <location>
        <begin position="507"/>
        <end position="529"/>
    </location>
</feature>
<keyword evidence="4" id="KW-1185">Reference proteome</keyword>
<dbReference type="Proteomes" id="UP000664859">
    <property type="component" value="Unassembled WGS sequence"/>
</dbReference>
<evidence type="ECO:0000256" key="1">
    <source>
        <dbReference type="SAM" id="MobiDB-lite"/>
    </source>
</evidence>
<feature type="region of interest" description="Disordered" evidence="1">
    <location>
        <begin position="150"/>
        <end position="193"/>
    </location>
</feature>
<sequence length="903" mass="98746">MPKDITRCNGCPRTFDTPHGLAVHMKSCGKRKQKHAHHGIAHRRLRGPGRGTSPGSAAAAAASETHTGNSTEADSAMDDDAGTGDAGALSFSDSDGETLARAAEGESDEPAPLPAVVARLRRSLAARDATSPAGDGGLEWAGPSHVVHAAQPAAASEVNDDSISVDGVDNADDGDTDAEHEEGEHEEGPSECDQQWSCVSLAGFLASNSLSDRAGQRLLDLLLDPKFTVEGFMSTIGALKATAELIVGLRDGKDDSPPLLTKHVIDLNQLGLGDPKYGLQQPVHFYLRGVQQAVQDILQRCSLEDGFAPRFEEQHDEDGNRLYGESHTCDQWRAAEDDPRSLGRLQDDAVMVALSAYSDKTMSRKLDSNAGPVKQFSLGQARIANACWGKVLTKLVEMESVVPDPAITFTLKDGSTISDVPRVILFVGDHPESQMVCGMKGAWNASRPCRMCLVPFAHTDRYYRSTDQRGEGEVCEPRLVERVHAEVTAARQLPATRQAQAHVNGGYLGIITAFMVYAGFATVFGVFAASPQDKLHHFKGGLAADLLEYIISSLEKCQLRCATAAKALELWTARLQEGRTYRHFTGDILNCVQLASGVVLQLVFQLRYALGEVADVFEPPMHKAVMSALQHFYDVYLALDLPTAFTDAMLSDLEDKLERYLTTIHDVFGPGTALNHNMCKPKHHACSHEVQWIRQHGMPENFSTEHLEAGHKGHTKDGAAKTNNHRLAAVNAACVLPPNILAYLHTCMAHAVGVDFDRSALRMHTSYRQLSMHGEEKSLIMSLQCRDMWRGGGGRKDDIVVKVAGDRPSDVSTLAYAQLVALVSYKKQQFAFIRWYFDARRQADHIVTIAPRYLQNKPLRESLQVIDVSSISARAHIIEDQQFQSTIVGEKRFFVHDTNAKLL</sequence>
<feature type="compositionally biased region" description="Acidic residues" evidence="1">
    <location>
        <begin position="169"/>
        <end position="181"/>
    </location>
</feature>
<keyword evidence="2" id="KW-0472">Membrane</keyword>
<keyword evidence="2" id="KW-0812">Transmembrane</keyword>
<keyword evidence="2" id="KW-1133">Transmembrane helix</keyword>
<evidence type="ECO:0000313" key="4">
    <source>
        <dbReference type="Proteomes" id="UP000664859"/>
    </source>
</evidence>
<evidence type="ECO:0000256" key="2">
    <source>
        <dbReference type="SAM" id="Phobius"/>
    </source>
</evidence>
<organism evidence="3 4">
    <name type="scientific">Tribonema minus</name>
    <dbReference type="NCBI Taxonomy" id="303371"/>
    <lineage>
        <taxon>Eukaryota</taxon>
        <taxon>Sar</taxon>
        <taxon>Stramenopiles</taxon>
        <taxon>Ochrophyta</taxon>
        <taxon>PX clade</taxon>
        <taxon>Xanthophyceae</taxon>
        <taxon>Tribonematales</taxon>
        <taxon>Tribonemataceae</taxon>
        <taxon>Tribonema</taxon>
    </lineage>
</organism>
<dbReference type="AlphaFoldDB" id="A0A835YWE5"/>
<accession>A0A835YWE5</accession>
<evidence type="ECO:0000313" key="3">
    <source>
        <dbReference type="EMBL" id="KAG5182640.1"/>
    </source>
</evidence>
<proteinExistence type="predicted"/>
<protein>
    <submittedName>
        <fullName evidence="3">Uncharacterized protein</fullName>
    </submittedName>
</protein>
<dbReference type="EMBL" id="JAFCMP010000233">
    <property type="protein sequence ID" value="KAG5182640.1"/>
    <property type="molecule type" value="Genomic_DNA"/>
</dbReference>
<gene>
    <name evidence="3" type="ORF">JKP88DRAFT_318351</name>
</gene>
<comment type="caution">
    <text evidence="3">The sequence shown here is derived from an EMBL/GenBank/DDBJ whole genome shotgun (WGS) entry which is preliminary data.</text>
</comment>